<feature type="domain" description="CheC-like protein" evidence="3">
    <location>
        <begin position="11"/>
        <end position="47"/>
    </location>
</feature>
<comment type="caution">
    <text evidence="4">The sequence shown here is derived from an EMBL/GenBank/DDBJ whole genome shotgun (WGS) entry which is preliminary data.</text>
</comment>
<dbReference type="PANTHER" id="PTHR43693">
    <property type="entry name" value="PROTEIN PHOSPHATASE CHEZ"/>
    <property type="match status" value="1"/>
</dbReference>
<dbReference type="CDD" id="cd17910">
    <property type="entry name" value="CheC_ClassII"/>
    <property type="match status" value="1"/>
</dbReference>
<dbReference type="Gene3D" id="3.40.1550.10">
    <property type="entry name" value="CheC-like"/>
    <property type="match status" value="1"/>
</dbReference>
<dbReference type="SUPFAM" id="SSF103039">
    <property type="entry name" value="CheC-like"/>
    <property type="match status" value="1"/>
</dbReference>
<keyword evidence="1" id="KW-0145">Chemotaxis</keyword>
<evidence type="ECO:0000313" key="5">
    <source>
        <dbReference type="Proteomes" id="UP001199044"/>
    </source>
</evidence>
<dbReference type="EMBL" id="JAIWIU010000116">
    <property type="protein sequence ID" value="MCA2017655.1"/>
    <property type="molecule type" value="Genomic_DNA"/>
</dbReference>
<gene>
    <name evidence="4" type="ORF">LDJ79_16140</name>
</gene>
<organism evidence="4 5">
    <name type="scientific">Vibrio tritonius</name>
    <dbReference type="NCBI Taxonomy" id="1435069"/>
    <lineage>
        <taxon>Bacteria</taxon>
        <taxon>Pseudomonadati</taxon>
        <taxon>Pseudomonadota</taxon>
        <taxon>Gammaproteobacteria</taxon>
        <taxon>Vibrionales</taxon>
        <taxon>Vibrionaceae</taxon>
        <taxon>Vibrio</taxon>
    </lineage>
</organism>
<evidence type="ECO:0000259" key="3">
    <source>
        <dbReference type="Pfam" id="PF04509"/>
    </source>
</evidence>
<accession>A0ABS7YPQ1</accession>
<evidence type="ECO:0000256" key="2">
    <source>
        <dbReference type="ARBA" id="ARBA00022801"/>
    </source>
</evidence>
<dbReference type="InterPro" id="IPR007597">
    <property type="entry name" value="CheC"/>
</dbReference>
<reference evidence="5" key="1">
    <citation type="submission" date="2023-07" db="EMBL/GenBank/DDBJ databases">
        <title>Molecular identification of indigenous halophilic bacteria isolated from red sea cost, biodegradation of synthetic dyes and assessment of degraded metabolite toxicity.</title>
        <authorList>
            <person name="Chaieb K."/>
            <person name="Altayb H.N."/>
        </authorList>
    </citation>
    <scope>NUCLEOTIDE SEQUENCE [LARGE SCALE GENOMIC DNA]</scope>
    <source>
        <strain evidence="5">K20</strain>
    </source>
</reference>
<keyword evidence="5" id="KW-1185">Reference proteome</keyword>
<dbReference type="InterPro" id="IPR050992">
    <property type="entry name" value="CheZ_family_phosphatases"/>
</dbReference>
<name>A0ABS7YPQ1_9VIBR</name>
<dbReference type="InterPro" id="IPR028976">
    <property type="entry name" value="CheC-like_sf"/>
</dbReference>
<dbReference type="RefSeq" id="WP_068712931.1">
    <property type="nucleotide sequence ID" value="NZ_AP014635.1"/>
</dbReference>
<evidence type="ECO:0000313" key="4">
    <source>
        <dbReference type="EMBL" id="MCA2017655.1"/>
    </source>
</evidence>
<protein>
    <submittedName>
        <fullName evidence="4">Chemotaxis protein CheX</fullName>
    </submittedName>
</protein>
<dbReference type="PANTHER" id="PTHR43693:SF1">
    <property type="entry name" value="PROTEIN PHOSPHATASE CHEZ"/>
    <property type="match status" value="1"/>
</dbReference>
<sequence>MTKNKVTFDALELDALAELFNISVGYAASTLSDLTDEDVVLSVPFVNLSSVDRLHKLLSFERGKLTAISQNFDGKLNGLAFLIFPENNAFDVIKLMLKTDFSSEEISEFEQDALNEIGNIILNTCFSTLADLLKINFECGLPTLSLLTAEDLSKPNNPDQDVLLIQIKMSLEDYDIESFVVFIISVDSTMNLKIALDDFIENM</sequence>
<dbReference type="Proteomes" id="UP001199044">
    <property type="component" value="Unassembled WGS sequence"/>
</dbReference>
<keyword evidence="2" id="KW-0378">Hydrolase</keyword>
<proteinExistence type="predicted"/>
<dbReference type="Pfam" id="PF04509">
    <property type="entry name" value="CheC"/>
    <property type="match status" value="1"/>
</dbReference>
<evidence type="ECO:0000256" key="1">
    <source>
        <dbReference type="ARBA" id="ARBA00022500"/>
    </source>
</evidence>